<organism evidence="1 2">
    <name type="scientific">Podarcis lilfordi</name>
    <name type="common">Lilford's wall lizard</name>
    <dbReference type="NCBI Taxonomy" id="74358"/>
    <lineage>
        <taxon>Eukaryota</taxon>
        <taxon>Metazoa</taxon>
        <taxon>Chordata</taxon>
        <taxon>Craniata</taxon>
        <taxon>Vertebrata</taxon>
        <taxon>Euteleostomi</taxon>
        <taxon>Lepidosauria</taxon>
        <taxon>Squamata</taxon>
        <taxon>Bifurcata</taxon>
        <taxon>Unidentata</taxon>
        <taxon>Episquamata</taxon>
        <taxon>Laterata</taxon>
        <taxon>Lacertibaenia</taxon>
        <taxon>Lacertidae</taxon>
        <taxon>Podarcis</taxon>
    </lineage>
</organism>
<gene>
    <name evidence="1" type="ORF">PODLI_1B037282</name>
</gene>
<accession>A0AA35L984</accession>
<name>A0AA35L984_9SAUR</name>
<dbReference type="Proteomes" id="UP001178461">
    <property type="component" value="Chromosome 13"/>
</dbReference>
<sequence>MLTPLYSQAGEAPIRGRPKSAVWQPFVSSVSLTSTPHPPAFQPPPSRWCFRGIRGSRSRGLVSSRSVAGFCKKTKKRSVAALGDPRPAPAVVVGGPCVNL</sequence>
<reference evidence="1" key="1">
    <citation type="submission" date="2022-12" db="EMBL/GenBank/DDBJ databases">
        <authorList>
            <person name="Alioto T."/>
            <person name="Alioto T."/>
            <person name="Gomez Garrido J."/>
        </authorList>
    </citation>
    <scope>NUCLEOTIDE SEQUENCE</scope>
</reference>
<evidence type="ECO:0000313" key="2">
    <source>
        <dbReference type="Proteomes" id="UP001178461"/>
    </source>
</evidence>
<evidence type="ECO:0000313" key="1">
    <source>
        <dbReference type="EMBL" id="CAI5791577.1"/>
    </source>
</evidence>
<keyword evidence="2" id="KW-1185">Reference proteome</keyword>
<dbReference type="AlphaFoldDB" id="A0AA35L984"/>
<dbReference type="EMBL" id="OX395138">
    <property type="protein sequence ID" value="CAI5791577.1"/>
    <property type="molecule type" value="Genomic_DNA"/>
</dbReference>
<protein>
    <submittedName>
        <fullName evidence="1">Uncharacterized protein</fullName>
    </submittedName>
</protein>
<proteinExistence type="predicted"/>